<evidence type="ECO:0000259" key="1">
    <source>
        <dbReference type="Pfam" id="PF03976"/>
    </source>
</evidence>
<dbReference type="AlphaFoldDB" id="A0A0R1W0H6"/>
<gene>
    <name evidence="2" type="ORF">FD41_GL001718</name>
</gene>
<dbReference type="InterPro" id="IPR022300">
    <property type="entry name" value="PPK2-rel_1"/>
</dbReference>
<dbReference type="Gene3D" id="3.40.50.300">
    <property type="entry name" value="P-loop containing nucleotide triphosphate hydrolases"/>
    <property type="match status" value="1"/>
</dbReference>
<dbReference type="SUPFAM" id="SSF52540">
    <property type="entry name" value="P-loop containing nucleoside triphosphate hydrolases"/>
    <property type="match status" value="1"/>
</dbReference>
<accession>A0A0R1W0H6</accession>
<dbReference type="PATRIC" id="fig|1423743.5.peg.1776"/>
<dbReference type="EMBL" id="AZFY01000026">
    <property type="protein sequence ID" value="KRM11109.1"/>
    <property type="molecule type" value="Genomic_DNA"/>
</dbReference>
<evidence type="ECO:0000313" key="3">
    <source>
        <dbReference type="Proteomes" id="UP000051966"/>
    </source>
</evidence>
<keyword evidence="3" id="KW-1185">Reference proteome</keyword>
<comment type="caution">
    <text evidence="2">The sequence shown here is derived from an EMBL/GenBank/DDBJ whole genome shotgun (WGS) entry which is preliminary data.</text>
</comment>
<evidence type="ECO:0000313" key="2">
    <source>
        <dbReference type="EMBL" id="KRM11109.1"/>
    </source>
</evidence>
<protein>
    <recommendedName>
        <fullName evidence="1">Polyphosphate kinase-2-related domain-containing protein</fullName>
    </recommendedName>
</protein>
<dbReference type="GO" id="GO:0016776">
    <property type="term" value="F:phosphotransferase activity, phosphate group as acceptor"/>
    <property type="evidence" value="ECO:0007669"/>
    <property type="project" value="InterPro"/>
</dbReference>
<dbReference type="Pfam" id="PF03976">
    <property type="entry name" value="PPK2"/>
    <property type="match status" value="1"/>
</dbReference>
<dbReference type="InterPro" id="IPR022488">
    <property type="entry name" value="PPK2-related"/>
</dbReference>
<dbReference type="NCBIfam" id="TIGR03709">
    <property type="entry name" value="PPK2_rel_1"/>
    <property type="match status" value="1"/>
</dbReference>
<organism evidence="2 3">
    <name type="scientific">Lentilactobacillus farraginis DSM 18382 = JCM 14108</name>
    <dbReference type="NCBI Taxonomy" id="1423743"/>
    <lineage>
        <taxon>Bacteria</taxon>
        <taxon>Bacillati</taxon>
        <taxon>Bacillota</taxon>
        <taxon>Bacilli</taxon>
        <taxon>Lactobacillales</taxon>
        <taxon>Lactobacillaceae</taxon>
        <taxon>Lentilactobacillus</taxon>
    </lineage>
</organism>
<dbReference type="PANTHER" id="PTHR34383">
    <property type="entry name" value="POLYPHOSPHATE:AMP PHOSPHOTRANSFERASE-RELATED"/>
    <property type="match status" value="1"/>
</dbReference>
<name>A0A0R1W0H6_9LACO</name>
<sequence length="356" mass="41298">MSIDKTNFGKNEEFVNLAVLSDGVADNKCNTGFEYGSTIRPPVMAVCYLLINRTGGIPLDNKKLFNREKSFRYNGGDNFKLRKQPTAATAENLSKSEIKARIENNIMTLQDLQGKLYAQNRFGILIIFQGMDGSGKDSMIRHILSGVNPQGCEVTSFKVPTSIELNHDYLWRVHRHMPPRGIIGIFNRSYYEDVLVSRVHPQLILNAHIGGITKLKQVNDEFFEGRYQDINFLEDYMTRNGFVVLKFFLHMSKNEQKNRFKRRIEMPDHNWKFSAADIKERKYWDDYVDAYERALSKTATKQNPWYIIPSDDKWYSRLCVSDIIDRRIKELPLKYPDLDADSKAQLESALDELEKN</sequence>
<dbReference type="InterPro" id="IPR027417">
    <property type="entry name" value="P-loop_NTPase"/>
</dbReference>
<dbReference type="GO" id="GO:0006797">
    <property type="term" value="P:polyphosphate metabolic process"/>
    <property type="evidence" value="ECO:0007669"/>
    <property type="project" value="InterPro"/>
</dbReference>
<feature type="domain" description="Polyphosphate kinase-2-related" evidence="1">
    <location>
        <begin position="93"/>
        <end position="329"/>
    </location>
</feature>
<reference evidence="2 3" key="1">
    <citation type="journal article" date="2015" name="Genome Announc.">
        <title>Expanding the biotechnology potential of lactobacilli through comparative genomics of 213 strains and associated genera.</title>
        <authorList>
            <person name="Sun Z."/>
            <person name="Harris H.M."/>
            <person name="McCann A."/>
            <person name="Guo C."/>
            <person name="Argimon S."/>
            <person name="Zhang W."/>
            <person name="Yang X."/>
            <person name="Jeffery I.B."/>
            <person name="Cooney J.C."/>
            <person name="Kagawa T.F."/>
            <person name="Liu W."/>
            <person name="Song Y."/>
            <person name="Salvetti E."/>
            <person name="Wrobel A."/>
            <person name="Rasinkangas P."/>
            <person name="Parkhill J."/>
            <person name="Rea M.C."/>
            <person name="O'Sullivan O."/>
            <person name="Ritari J."/>
            <person name="Douillard F.P."/>
            <person name="Paul Ross R."/>
            <person name="Yang R."/>
            <person name="Briner A.E."/>
            <person name="Felis G.E."/>
            <person name="de Vos W.M."/>
            <person name="Barrangou R."/>
            <person name="Klaenhammer T.R."/>
            <person name="Caufield P.W."/>
            <person name="Cui Y."/>
            <person name="Zhang H."/>
            <person name="O'Toole P.W."/>
        </authorList>
    </citation>
    <scope>NUCLEOTIDE SEQUENCE [LARGE SCALE GENOMIC DNA]</scope>
    <source>
        <strain evidence="2 3">DSM 18382</strain>
    </source>
</reference>
<dbReference type="PANTHER" id="PTHR34383:SF3">
    <property type="entry name" value="POLYPHOSPHATE:AMP PHOSPHOTRANSFERASE"/>
    <property type="match status" value="1"/>
</dbReference>
<proteinExistence type="predicted"/>
<dbReference type="Proteomes" id="UP000051966">
    <property type="component" value="Unassembled WGS sequence"/>
</dbReference>